<evidence type="ECO:0000313" key="2">
    <source>
        <dbReference type="Proteomes" id="UP000820977"/>
    </source>
</evidence>
<dbReference type="EMBL" id="JABKKJ010000013">
    <property type="protein sequence ID" value="NPE25570.1"/>
    <property type="molecule type" value="Genomic_DNA"/>
</dbReference>
<organism evidence="1 2">
    <name type="scientific">Xylanibacter caecicola</name>
    <dbReference type="NCBI Taxonomy" id="2736294"/>
    <lineage>
        <taxon>Bacteria</taxon>
        <taxon>Pseudomonadati</taxon>
        <taxon>Bacteroidota</taxon>
        <taxon>Bacteroidia</taxon>
        <taxon>Bacteroidales</taxon>
        <taxon>Prevotellaceae</taxon>
        <taxon>Xylanibacter</taxon>
    </lineage>
</organism>
<evidence type="ECO:0000313" key="1">
    <source>
        <dbReference type="EMBL" id="NPE25570.1"/>
    </source>
</evidence>
<dbReference type="Proteomes" id="UP000820977">
    <property type="component" value="Unassembled WGS sequence"/>
</dbReference>
<accession>A0ABX2B4F0</accession>
<protein>
    <submittedName>
        <fullName evidence="1">Uncharacterized protein</fullName>
    </submittedName>
</protein>
<comment type="caution">
    <text evidence="1">The sequence shown here is derived from an EMBL/GenBank/DDBJ whole genome shotgun (WGS) entry which is preliminary data.</text>
</comment>
<name>A0ABX2B4F0_9BACT</name>
<gene>
    <name evidence="1" type="ORF">HPS54_08600</name>
</gene>
<keyword evidence="2" id="KW-1185">Reference proteome</keyword>
<sequence length="131" mass="15158">MAAFATTTITAKNKCVPKVYAFGFAASFNDSTVYFTDIQEIDSVWINDKTKFMLERENYSGQLKTYLNENGKEHRTCVISYAFKRKDIDRKHRKMRDRYVKRGGCIIEHIAADQFRFQSIVPQVVEDGVGK</sequence>
<reference evidence="1 2" key="1">
    <citation type="submission" date="2020-05" db="EMBL/GenBank/DDBJ databases">
        <title>Distinct polysaccharide utilization as determinants for interspecies competition between intestinal Prevotella spp.</title>
        <authorList>
            <person name="Galvez E.J.C."/>
            <person name="Iljazovic A."/>
            <person name="Strowig T."/>
        </authorList>
    </citation>
    <scope>NUCLEOTIDE SEQUENCE [LARGE SCALE GENOMIC DNA]</scope>
    <source>
        <strain evidence="1 2">PCHR</strain>
    </source>
</reference>
<proteinExistence type="predicted"/>